<name>A0A6J5MHF9_9CAUD</name>
<dbReference type="EMBL" id="LR796149">
    <property type="protein sequence ID" value="CAB4121653.1"/>
    <property type="molecule type" value="Genomic_DNA"/>
</dbReference>
<dbReference type="EMBL" id="LR796201">
    <property type="protein sequence ID" value="CAB4127003.1"/>
    <property type="molecule type" value="Genomic_DNA"/>
</dbReference>
<gene>
    <name evidence="5" type="ORF">UFOVP1357_31</name>
    <name evidence="1" type="ORF">UFOVP18_41</name>
    <name evidence="3" type="ORF">UFOVP258_34</name>
    <name evidence="4" type="ORF">UFOVP502_26</name>
    <name evidence="2" type="ORF">UFOVP82_43</name>
</gene>
<dbReference type="EMBL" id="LR796468">
    <property type="protein sequence ID" value="CAB4146465.1"/>
    <property type="molecule type" value="Genomic_DNA"/>
</dbReference>
<sequence length="83" mass="9724">MEKFIGNKMNILIDKRLSFKAKALWIYGNQVEDCTMQDLYLASKEGKNSIRKGLKELQLYGYLKVEKLSPGIDERCIKYNFIE</sequence>
<dbReference type="EMBL" id="LR797304">
    <property type="protein sequence ID" value="CAB4200147.1"/>
    <property type="molecule type" value="Genomic_DNA"/>
</dbReference>
<accession>A0A6J5MHF9</accession>
<reference evidence="4" key="1">
    <citation type="submission" date="2020-04" db="EMBL/GenBank/DDBJ databases">
        <authorList>
            <person name="Chiriac C."/>
            <person name="Salcher M."/>
            <person name="Ghai R."/>
            <person name="Kavagutti S V."/>
        </authorList>
    </citation>
    <scope>NUCLEOTIDE SEQUENCE</scope>
</reference>
<protein>
    <submittedName>
        <fullName evidence="4">Uncharacterized protein</fullName>
    </submittedName>
</protein>
<dbReference type="EMBL" id="LR796264">
    <property type="protein sequence ID" value="CAB4132561.1"/>
    <property type="molecule type" value="Genomic_DNA"/>
</dbReference>
<evidence type="ECO:0000313" key="3">
    <source>
        <dbReference type="EMBL" id="CAB4132561.1"/>
    </source>
</evidence>
<proteinExistence type="predicted"/>
<evidence type="ECO:0000313" key="1">
    <source>
        <dbReference type="EMBL" id="CAB4121653.1"/>
    </source>
</evidence>
<evidence type="ECO:0000313" key="2">
    <source>
        <dbReference type="EMBL" id="CAB4127003.1"/>
    </source>
</evidence>
<evidence type="ECO:0000313" key="5">
    <source>
        <dbReference type="EMBL" id="CAB4200147.1"/>
    </source>
</evidence>
<evidence type="ECO:0000313" key="4">
    <source>
        <dbReference type="EMBL" id="CAB4146465.1"/>
    </source>
</evidence>
<organism evidence="4">
    <name type="scientific">uncultured Caudovirales phage</name>
    <dbReference type="NCBI Taxonomy" id="2100421"/>
    <lineage>
        <taxon>Viruses</taxon>
        <taxon>Duplodnaviria</taxon>
        <taxon>Heunggongvirae</taxon>
        <taxon>Uroviricota</taxon>
        <taxon>Caudoviricetes</taxon>
        <taxon>Peduoviridae</taxon>
        <taxon>Maltschvirus</taxon>
        <taxon>Maltschvirus maltsch</taxon>
    </lineage>
</organism>